<dbReference type="InterPro" id="IPR036523">
    <property type="entry name" value="SurE-like_sf"/>
</dbReference>
<dbReference type="AlphaFoldDB" id="X1R7X0"/>
<accession>X1R7X0</accession>
<name>X1R7X0_9ZZZZ</name>
<proteinExistence type="predicted"/>
<organism evidence="1">
    <name type="scientific">marine sediment metagenome</name>
    <dbReference type="NCBI Taxonomy" id="412755"/>
    <lineage>
        <taxon>unclassified sequences</taxon>
        <taxon>metagenomes</taxon>
        <taxon>ecological metagenomes</taxon>
    </lineage>
</organism>
<comment type="caution">
    <text evidence="1">The sequence shown here is derived from an EMBL/GenBank/DDBJ whole genome shotgun (WGS) entry which is preliminary data.</text>
</comment>
<feature type="non-terminal residue" evidence="1">
    <location>
        <position position="1"/>
    </location>
</feature>
<evidence type="ECO:0000313" key="1">
    <source>
        <dbReference type="EMBL" id="GAI63106.1"/>
    </source>
</evidence>
<dbReference type="GO" id="GO:0016787">
    <property type="term" value="F:hydrolase activity"/>
    <property type="evidence" value="ECO:0007669"/>
    <property type="project" value="InterPro"/>
</dbReference>
<reference evidence="1" key="1">
    <citation type="journal article" date="2014" name="Front. Microbiol.">
        <title>High frequency of phylogenetically diverse reductive dehalogenase-homologous genes in deep subseafloor sedimentary metagenomes.</title>
        <authorList>
            <person name="Kawai M."/>
            <person name="Futagami T."/>
            <person name="Toyoda A."/>
            <person name="Takaki Y."/>
            <person name="Nishi S."/>
            <person name="Hori S."/>
            <person name="Arai W."/>
            <person name="Tsubouchi T."/>
            <person name="Morono Y."/>
            <person name="Uchiyama I."/>
            <person name="Ito T."/>
            <person name="Fujiyama A."/>
            <person name="Inagaki F."/>
            <person name="Takami H."/>
        </authorList>
    </citation>
    <scope>NUCLEOTIDE SEQUENCE</scope>
    <source>
        <strain evidence="1">Expedition CK06-06</strain>
    </source>
</reference>
<gene>
    <name evidence="1" type="ORF">S06H3_64835</name>
</gene>
<sequence>ATDKKTDTWAIEQGNISITPLYINLANRPSPPALDNLCADLLQELQKY</sequence>
<protein>
    <submittedName>
        <fullName evidence="1">Uncharacterized protein</fullName>
    </submittedName>
</protein>
<dbReference type="EMBL" id="BARV01043431">
    <property type="protein sequence ID" value="GAI63106.1"/>
    <property type="molecule type" value="Genomic_DNA"/>
</dbReference>
<dbReference type="SUPFAM" id="SSF64167">
    <property type="entry name" value="SurE-like"/>
    <property type="match status" value="1"/>
</dbReference>